<comment type="caution">
    <text evidence="1">The sequence shown here is derived from an EMBL/GenBank/DDBJ whole genome shotgun (WGS) entry which is preliminary data.</text>
</comment>
<protein>
    <submittedName>
        <fullName evidence="1">Uncharacterized protein</fullName>
    </submittedName>
</protein>
<reference evidence="1" key="1">
    <citation type="submission" date="2021-02" db="EMBL/GenBank/DDBJ databases">
        <authorList>
            <person name="Nowell W R."/>
        </authorList>
    </citation>
    <scope>NUCLEOTIDE SEQUENCE</scope>
</reference>
<evidence type="ECO:0000313" key="3">
    <source>
        <dbReference type="Proteomes" id="UP000663829"/>
    </source>
</evidence>
<gene>
    <name evidence="1" type="ORF">GPM918_LOCUS12427</name>
    <name evidence="2" type="ORF">SRO942_LOCUS12428</name>
</gene>
<dbReference type="Proteomes" id="UP000681722">
    <property type="component" value="Unassembled WGS sequence"/>
</dbReference>
<dbReference type="EMBL" id="CAJOBC010002717">
    <property type="protein sequence ID" value="CAF3747616.1"/>
    <property type="molecule type" value="Genomic_DNA"/>
</dbReference>
<evidence type="ECO:0000313" key="2">
    <source>
        <dbReference type="EMBL" id="CAF3747616.1"/>
    </source>
</evidence>
<name>A0A814EVW4_9BILA</name>
<organism evidence="1 3">
    <name type="scientific">Didymodactylos carnosus</name>
    <dbReference type="NCBI Taxonomy" id="1234261"/>
    <lineage>
        <taxon>Eukaryota</taxon>
        <taxon>Metazoa</taxon>
        <taxon>Spiralia</taxon>
        <taxon>Gnathifera</taxon>
        <taxon>Rotifera</taxon>
        <taxon>Eurotatoria</taxon>
        <taxon>Bdelloidea</taxon>
        <taxon>Philodinida</taxon>
        <taxon>Philodinidae</taxon>
        <taxon>Didymodactylos</taxon>
    </lineage>
</organism>
<dbReference type="Proteomes" id="UP000663829">
    <property type="component" value="Unassembled WGS sequence"/>
</dbReference>
<sequence length="454" mass="52175">MSDFVEEWTTYTVQDATNEFLTSEQNLMKVYIDVYDTPGFYLIAIQDNLHELVKLFRPTLIFIYENASGTNDTHHCFIALNGGALDNLENRIFFLNTKGDVEQIMADTEDISENNVEEKFSEILLNERVKRYKLLLQIPSIASDIPGRLPSSLTECDCFDVVSTHSNSLPQGVEMNQASINRMIQFVANSDLKIAKKVTNLVLSGVQAFFNFALITSHRSREQSDRLCPDARQWSEFNTRSHFNRLLRDAYDNVLQRLSDEADAVQQDIVKVAVTETAVCTAITFVLLTVSKINTDDDMVKCVNLSQCFSENQNENWQGAENAIKEHIQRPEEYERTNFVEIRIPTPTLELGIDAYDTPVQRDILVNLTATEIDQRNWFKRLIFNILKLPKMLSRLAIGIRTFPFIDHWNKIAPAAYKSEEKYYKVTDTLDSSENLTDETKRKDFASLERNLDK</sequence>
<dbReference type="AlphaFoldDB" id="A0A814EVW4"/>
<accession>A0A814EVW4</accession>
<evidence type="ECO:0000313" key="1">
    <source>
        <dbReference type="EMBL" id="CAF0974748.1"/>
    </source>
</evidence>
<proteinExistence type="predicted"/>
<keyword evidence="3" id="KW-1185">Reference proteome</keyword>
<dbReference type="EMBL" id="CAJNOQ010002717">
    <property type="protein sequence ID" value="CAF0974748.1"/>
    <property type="molecule type" value="Genomic_DNA"/>
</dbReference>